<dbReference type="EMBL" id="JARIHO010000004">
    <property type="protein sequence ID" value="KAJ7362574.1"/>
    <property type="molecule type" value="Genomic_DNA"/>
</dbReference>
<evidence type="ECO:0000313" key="4">
    <source>
        <dbReference type="Proteomes" id="UP001218218"/>
    </source>
</evidence>
<feature type="transmembrane region" description="Helical" evidence="1">
    <location>
        <begin position="386"/>
        <end position="410"/>
    </location>
</feature>
<organism evidence="3 4">
    <name type="scientific">Mycena albidolilacea</name>
    <dbReference type="NCBI Taxonomy" id="1033008"/>
    <lineage>
        <taxon>Eukaryota</taxon>
        <taxon>Fungi</taxon>
        <taxon>Dikarya</taxon>
        <taxon>Basidiomycota</taxon>
        <taxon>Agaricomycotina</taxon>
        <taxon>Agaricomycetes</taxon>
        <taxon>Agaricomycetidae</taxon>
        <taxon>Agaricales</taxon>
        <taxon>Marasmiineae</taxon>
        <taxon>Mycenaceae</taxon>
        <taxon>Mycena</taxon>
    </lineage>
</organism>
<keyword evidence="4" id="KW-1185">Reference proteome</keyword>
<feature type="transmembrane region" description="Helical" evidence="1">
    <location>
        <begin position="188"/>
        <end position="211"/>
    </location>
</feature>
<feature type="transmembrane region" description="Helical" evidence="1">
    <location>
        <begin position="42"/>
        <end position="65"/>
    </location>
</feature>
<dbReference type="InterPro" id="IPR021109">
    <property type="entry name" value="Peptidase_aspartic_dom_sf"/>
</dbReference>
<accession>A0AAD7ALZ8</accession>
<comment type="caution">
    <text evidence="3">The sequence shown here is derived from an EMBL/GenBank/DDBJ whole genome shotgun (WGS) entry which is preliminary data.</text>
</comment>
<feature type="domain" description="Peptidase A1" evidence="2">
    <location>
        <begin position="1"/>
        <end position="144"/>
    </location>
</feature>
<dbReference type="SUPFAM" id="SSF50630">
    <property type="entry name" value="Acid proteases"/>
    <property type="match status" value="1"/>
</dbReference>
<keyword evidence="1" id="KW-1133">Transmembrane helix</keyword>
<keyword evidence="1" id="KW-0472">Membrane</keyword>
<dbReference type="Gene3D" id="2.40.70.10">
    <property type="entry name" value="Acid Proteases"/>
    <property type="match status" value="1"/>
</dbReference>
<reference evidence="3" key="1">
    <citation type="submission" date="2023-03" db="EMBL/GenBank/DDBJ databases">
        <title>Massive genome expansion in bonnet fungi (Mycena s.s.) driven by repeated elements and novel gene families across ecological guilds.</title>
        <authorList>
            <consortium name="Lawrence Berkeley National Laboratory"/>
            <person name="Harder C.B."/>
            <person name="Miyauchi S."/>
            <person name="Viragh M."/>
            <person name="Kuo A."/>
            <person name="Thoen E."/>
            <person name="Andreopoulos B."/>
            <person name="Lu D."/>
            <person name="Skrede I."/>
            <person name="Drula E."/>
            <person name="Henrissat B."/>
            <person name="Morin E."/>
            <person name="Kohler A."/>
            <person name="Barry K."/>
            <person name="LaButti K."/>
            <person name="Morin E."/>
            <person name="Salamov A."/>
            <person name="Lipzen A."/>
            <person name="Mereny Z."/>
            <person name="Hegedus B."/>
            <person name="Baldrian P."/>
            <person name="Stursova M."/>
            <person name="Weitz H."/>
            <person name="Taylor A."/>
            <person name="Grigoriev I.V."/>
            <person name="Nagy L.G."/>
            <person name="Martin F."/>
            <person name="Kauserud H."/>
        </authorList>
    </citation>
    <scope>NUCLEOTIDE SEQUENCE</scope>
    <source>
        <strain evidence="3">CBHHK002</strain>
    </source>
</reference>
<evidence type="ECO:0000313" key="3">
    <source>
        <dbReference type="EMBL" id="KAJ7362574.1"/>
    </source>
</evidence>
<dbReference type="AlphaFoldDB" id="A0AAD7ALZ8"/>
<protein>
    <recommendedName>
        <fullName evidence="2">Peptidase A1 domain-containing protein</fullName>
    </recommendedName>
</protein>
<evidence type="ECO:0000256" key="1">
    <source>
        <dbReference type="SAM" id="Phobius"/>
    </source>
</evidence>
<dbReference type="InterPro" id="IPR033121">
    <property type="entry name" value="PEPTIDASE_A1"/>
</dbReference>
<name>A0AAD7ALZ8_9AGAR</name>
<dbReference type="Proteomes" id="UP001218218">
    <property type="component" value="Unassembled WGS sequence"/>
</dbReference>
<gene>
    <name evidence="3" type="ORF">DFH08DRAFT_799599</name>
</gene>
<sequence>MPNGSIVADTDTGTPTAILPPDILYSHIPGAIAGAVGGDMSLFIFCNISGIVTVVIGFVPASFFLPALNHMLNGWGYPIYPLDLSQVEFDVDDNGNNFTACWATMVDLGAGSANDTVFGDSFMRNKSSVFKVGNNVAKSPTGAASIQFLSIFDPSIAAQDVQNARMVATAAALEVIGPVSGNASVEKYVPIIIGLLAGNLLLLIIGVVVYIQWSRGKSYEPVKVEFAEMNRGNMARRRGIQTKGYIHSIILCCLVFLVLGEVEEQIQKTGTTRARSQDLKIELANFDCHKSNLALWINQLIMLGTEPSQNPHKIGETEHYEGILYEKKHAFGARRVKWRMQTAKHCVDEGQVALLRGTAPPATSKDAEVTIRFLERSPTADEMCTVYLRAMISGIIPLAIAIFAFFSIYWGAVWKLAVHTLPGWIVPDSLESIPQHGFGSGWSLLEVANTGASVNLAAAISFEASGYDSSAAVTLIGAEARNENVYRLHFSRVIAQLDTGWESFALQLVTKPIAVVAQINHPQQIRQCRLCHLLDAQLDCVVCKPL</sequence>
<proteinExistence type="predicted"/>
<keyword evidence="1" id="KW-0812">Transmembrane</keyword>
<dbReference type="PROSITE" id="PS51767">
    <property type="entry name" value="PEPTIDASE_A1"/>
    <property type="match status" value="1"/>
</dbReference>
<evidence type="ECO:0000259" key="2">
    <source>
        <dbReference type="PROSITE" id="PS51767"/>
    </source>
</evidence>